<dbReference type="Gene3D" id="1.25.40.10">
    <property type="entry name" value="Tetratricopeptide repeat domain"/>
    <property type="match status" value="1"/>
</dbReference>
<comment type="caution">
    <text evidence="1">The sequence shown here is derived from an EMBL/GenBank/DDBJ whole genome shotgun (WGS) entry which is preliminary data.</text>
</comment>
<dbReference type="Proteomes" id="UP001165063">
    <property type="component" value="Unassembled WGS sequence"/>
</dbReference>
<accession>A0A9W6YS34</accession>
<reference evidence="1" key="1">
    <citation type="submission" date="2023-04" db="EMBL/GenBank/DDBJ databases">
        <title>Ambrosiozyma monospora NBRC 1965.</title>
        <authorList>
            <person name="Ichikawa N."/>
            <person name="Sato H."/>
            <person name="Tonouchi N."/>
        </authorList>
    </citation>
    <scope>NUCLEOTIDE SEQUENCE</scope>
    <source>
        <strain evidence="1">NBRC 1965</strain>
    </source>
</reference>
<sequence length="468" mass="54296">MLRYTGVTLLRTLKVPSRNFNTSIFVKAPNNENIGSLVTDISTLYSRYDTPITFHNTIDQEIVDDFKQLIEEYDNFEPDDLFNASLTTQHEAKSIPKPPDVFAKESINGYANILTHYRYTTLPIDKKMLNQMIMELADSGVLEYNTFINLALYYSRENDIGNCLNIQSAMIRNGVIDGPSIDISNLVLKSMLHYGDDGHLERAKRLLRELKSLAVKPNFSTFMVLYNYLKSPSANNQMLELILEQKFDLQGYYKDIIRVKSKNKEPAEQIISFLKGIDDDYEVNCGNQLLKVCLQEKGFDFAWDQVERMKSLEKNTTKKLITTNTLNIFVNHFNSLGQPYFSLAMINYFKVTYGVFAAVGTNQMMLKYLLQLPNKQYYNWYLFAKYLHHSSFGDIDSRKRAELSNYCEKLHPKENLTSPLNEVEVAYHDEIQEKLKWIGSRPILNLDNNNEEFVSFVKKYFSKISKTF</sequence>
<proteinExistence type="predicted"/>
<protein>
    <submittedName>
        <fullName evidence="1">Unnamed protein product</fullName>
    </submittedName>
</protein>
<dbReference type="EMBL" id="BSXU01000492">
    <property type="protein sequence ID" value="GMG20877.1"/>
    <property type="molecule type" value="Genomic_DNA"/>
</dbReference>
<dbReference type="InterPro" id="IPR011990">
    <property type="entry name" value="TPR-like_helical_dom_sf"/>
</dbReference>
<dbReference type="OrthoDB" id="10634400at2759"/>
<organism evidence="1 2">
    <name type="scientific">Ambrosiozyma monospora</name>
    <name type="common">Yeast</name>
    <name type="synonym">Endomycopsis monosporus</name>
    <dbReference type="NCBI Taxonomy" id="43982"/>
    <lineage>
        <taxon>Eukaryota</taxon>
        <taxon>Fungi</taxon>
        <taxon>Dikarya</taxon>
        <taxon>Ascomycota</taxon>
        <taxon>Saccharomycotina</taxon>
        <taxon>Pichiomycetes</taxon>
        <taxon>Pichiales</taxon>
        <taxon>Pichiaceae</taxon>
        <taxon>Ambrosiozyma</taxon>
    </lineage>
</organism>
<keyword evidence="2" id="KW-1185">Reference proteome</keyword>
<evidence type="ECO:0000313" key="1">
    <source>
        <dbReference type="EMBL" id="GMG20877.1"/>
    </source>
</evidence>
<evidence type="ECO:0000313" key="2">
    <source>
        <dbReference type="Proteomes" id="UP001165063"/>
    </source>
</evidence>
<dbReference type="AlphaFoldDB" id="A0A9W6YS34"/>
<name>A0A9W6YS34_AMBMO</name>
<gene>
    <name evidence="1" type="ORF">Amon01_000155900</name>
</gene>